<proteinExistence type="predicted"/>
<dbReference type="Gene3D" id="3.40.50.10400">
    <property type="entry name" value="Hypothetical protein PA1492"/>
    <property type="match status" value="1"/>
</dbReference>
<evidence type="ECO:0008006" key="2">
    <source>
        <dbReference type="Google" id="ProtNLM"/>
    </source>
</evidence>
<name>A0A6M3LBM4_9ZZZZ</name>
<dbReference type="EMBL" id="MT143010">
    <property type="protein sequence ID" value="QJA91739.1"/>
    <property type="molecule type" value="Genomic_DNA"/>
</dbReference>
<gene>
    <name evidence="1" type="ORF">MM415B03263_0008</name>
</gene>
<accession>A0A6M3LBM4</accession>
<dbReference type="AlphaFoldDB" id="A0A6M3LBM4"/>
<protein>
    <recommendedName>
        <fullName evidence="2">DUF1937 domain-containing protein</fullName>
    </recommendedName>
</protein>
<sequence>MRIYVAHPYGRRACFSDDEIEKNVYESIRIGRELILKGHEPYIPNLFHFLHKGWGSSPNEDRYFHMVSHWIRFCDAFYYGGQSDGCDREKRIALSLRLPIYYSLEEVPYA</sequence>
<reference evidence="1" key="1">
    <citation type="submission" date="2020-03" db="EMBL/GenBank/DDBJ databases">
        <title>The deep terrestrial virosphere.</title>
        <authorList>
            <person name="Holmfeldt K."/>
            <person name="Nilsson E."/>
            <person name="Simone D."/>
            <person name="Lopez-Fernandez M."/>
            <person name="Wu X."/>
            <person name="de Brujin I."/>
            <person name="Lundin D."/>
            <person name="Andersson A."/>
            <person name="Bertilsson S."/>
            <person name="Dopson M."/>
        </authorList>
    </citation>
    <scope>NUCLEOTIDE SEQUENCE</scope>
    <source>
        <strain evidence="1">MM415B03263</strain>
    </source>
</reference>
<organism evidence="1">
    <name type="scientific">viral metagenome</name>
    <dbReference type="NCBI Taxonomy" id="1070528"/>
    <lineage>
        <taxon>unclassified sequences</taxon>
        <taxon>metagenomes</taxon>
        <taxon>organismal metagenomes</taxon>
    </lineage>
</organism>
<evidence type="ECO:0000313" key="1">
    <source>
        <dbReference type="EMBL" id="QJA91739.1"/>
    </source>
</evidence>